<accession>X1J8Y6</accession>
<reference evidence="1" key="1">
    <citation type="journal article" date="2014" name="Front. Microbiol.">
        <title>High frequency of phylogenetically diverse reductive dehalogenase-homologous genes in deep subseafloor sedimentary metagenomes.</title>
        <authorList>
            <person name="Kawai M."/>
            <person name="Futagami T."/>
            <person name="Toyoda A."/>
            <person name="Takaki Y."/>
            <person name="Nishi S."/>
            <person name="Hori S."/>
            <person name="Arai W."/>
            <person name="Tsubouchi T."/>
            <person name="Morono Y."/>
            <person name="Uchiyama I."/>
            <person name="Ito T."/>
            <person name="Fujiyama A."/>
            <person name="Inagaki F."/>
            <person name="Takami H."/>
        </authorList>
    </citation>
    <scope>NUCLEOTIDE SEQUENCE</scope>
    <source>
        <strain evidence="1">Expedition CK06-06</strain>
    </source>
</reference>
<dbReference type="EMBL" id="BARU01028058">
    <property type="protein sequence ID" value="GAH66228.1"/>
    <property type="molecule type" value="Genomic_DNA"/>
</dbReference>
<dbReference type="AlphaFoldDB" id="X1J8Y6"/>
<comment type="caution">
    <text evidence="1">The sequence shown here is derived from an EMBL/GenBank/DDBJ whole genome shotgun (WGS) entry which is preliminary data.</text>
</comment>
<gene>
    <name evidence="1" type="ORF">S03H2_44836</name>
</gene>
<proteinExistence type="predicted"/>
<name>X1J8Y6_9ZZZZ</name>
<feature type="non-terminal residue" evidence="1">
    <location>
        <position position="1"/>
    </location>
</feature>
<evidence type="ECO:0000313" key="1">
    <source>
        <dbReference type="EMBL" id="GAH66228.1"/>
    </source>
</evidence>
<organism evidence="1">
    <name type="scientific">marine sediment metagenome</name>
    <dbReference type="NCBI Taxonomy" id="412755"/>
    <lineage>
        <taxon>unclassified sequences</taxon>
        <taxon>metagenomes</taxon>
        <taxon>ecological metagenomes</taxon>
    </lineage>
</organism>
<protein>
    <submittedName>
        <fullName evidence="1">Uncharacterized protein</fullName>
    </submittedName>
</protein>
<sequence length="60" mass="7352">DLNRKGLNWGSDYCKTPSNHNRKIFIFFYSKKETIPRIGREKDYISKDWRDAQKYLQIIR</sequence>